<accession>A0A0V1HK71</accession>
<sequence length="195" mass="22627">MKSAFCWPYVSSDHPAAVGHHRCTWIEEDSGITGHCGHWTPLWRTLTSPQCHKSRQIPDSEPQPLRDAVERPDALLKRRPDLRLSADPGSRGRHPEDGHHDTFPPVRMREHAVWSAERRENIPTFYVRSDERVAILLRLLTRRAGNKPKQGRTRKTLHHPFLWRQDEAGKVRLLHTEKRVLQVASLQPLHEVVDK</sequence>
<evidence type="ECO:0000256" key="1">
    <source>
        <dbReference type="SAM" id="MobiDB-lite"/>
    </source>
</evidence>
<organism evidence="2 3">
    <name type="scientific">Trichinella zimbabwensis</name>
    <dbReference type="NCBI Taxonomy" id="268475"/>
    <lineage>
        <taxon>Eukaryota</taxon>
        <taxon>Metazoa</taxon>
        <taxon>Ecdysozoa</taxon>
        <taxon>Nematoda</taxon>
        <taxon>Enoplea</taxon>
        <taxon>Dorylaimia</taxon>
        <taxon>Trichinellida</taxon>
        <taxon>Trichinellidae</taxon>
        <taxon>Trichinella</taxon>
    </lineage>
</organism>
<dbReference type="Proteomes" id="UP000055024">
    <property type="component" value="Unassembled WGS sequence"/>
</dbReference>
<name>A0A0V1HK71_9BILA</name>
<feature type="compositionally biased region" description="Basic and acidic residues" evidence="1">
    <location>
        <begin position="93"/>
        <end position="104"/>
    </location>
</feature>
<gene>
    <name evidence="2" type="ORF">T11_15405</name>
</gene>
<dbReference type="AlphaFoldDB" id="A0A0V1HK71"/>
<feature type="region of interest" description="Disordered" evidence="1">
    <location>
        <begin position="50"/>
        <end position="104"/>
    </location>
</feature>
<dbReference type="EMBL" id="JYDP01000057">
    <property type="protein sequence ID" value="KRZ10672.1"/>
    <property type="molecule type" value="Genomic_DNA"/>
</dbReference>
<protein>
    <submittedName>
        <fullName evidence="2">Uncharacterized protein</fullName>
    </submittedName>
</protein>
<proteinExistence type="predicted"/>
<reference evidence="2 3" key="1">
    <citation type="submission" date="2015-01" db="EMBL/GenBank/DDBJ databases">
        <title>Evolution of Trichinella species and genotypes.</title>
        <authorList>
            <person name="Korhonen P.K."/>
            <person name="Edoardo P."/>
            <person name="Giuseppe L.R."/>
            <person name="Gasser R.B."/>
        </authorList>
    </citation>
    <scope>NUCLEOTIDE SEQUENCE [LARGE SCALE GENOMIC DNA]</scope>
    <source>
        <strain evidence="2">ISS1029</strain>
    </source>
</reference>
<evidence type="ECO:0000313" key="3">
    <source>
        <dbReference type="Proteomes" id="UP000055024"/>
    </source>
</evidence>
<feature type="compositionally biased region" description="Basic and acidic residues" evidence="1">
    <location>
        <begin position="67"/>
        <end position="84"/>
    </location>
</feature>
<comment type="caution">
    <text evidence="2">The sequence shown here is derived from an EMBL/GenBank/DDBJ whole genome shotgun (WGS) entry which is preliminary data.</text>
</comment>
<evidence type="ECO:0000313" key="2">
    <source>
        <dbReference type="EMBL" id="KRZ10672.1"/>
    </source>
</evidence>
<keyword evidence="3" id="KW-1185">Reference proteome</keyword>